<reference evidence="1 2" key="1">
    <citation type="journal article" date="2006" name="J. Bacteriol.">
        <title>Genomic analysis of Pseudomonas aeruginosa phages LKD16 and LKA1: establishment of the phiKMV subgroup within the T7 supergroup.</title>
        <authorList>
            <person name="Ceyssens P.J."/>
            <person name="Lavigne R."/>
            <person name="Mattheus W."/>
            <person name="Chibeu A."/>
            <person name="Hertveldt K."/>
            <person name="Mast J."/>
            <person name="Robben J."/>
            <person name="Volckaert G."/>
        </authorList>
    </citation>
    <scope>NUCLEOTIDE SEQUENCE</scope>
</reference>
<sequence length="97" mass="10704">MKATSEVLGELHSALAQLMLDELRWYREQEPPIPLPAADKAAIAKFLKDNAITCDPASSDDLEELRQQLQGKREGNVTRLRTKLELAKGDVAALYGA</sequence>
<dbReference type="GeneID" id="5687494"/>
<dbReference type="EMBL" id="AM265639">
    <property type="protein sequence ID" value="CAK25018.1"/>
    <property type="molecule type" value="Genomic_DNA"/>
</dbReference>
<evidence type="ECO:0000313" key="1">
    <source>
        <dbReference type="EMBL" id="CAK25018.1"/>
    </source>
</evidence>
<dbReference type="KEGG" id="vg:5687494"/>
<evidence type="ECO:0000313" key="2">
    <source>
        <dbReference type="Proteomes" id="UP000002089"/>
    </source>
</evidence>
<dbReference type="Pfam" id="PF11123">
    <property type="entry name" value="DNA_Packaging_2"/>
    <property type="match status" value="1"/>
</dbReference>
<dbReference type="RefSeq" id="YP_001522891.1">
    <property type="nucleotide sequence ID" value="NC_009936.1"/>
</dbReference>
<dbReference type="Proteomes" id="UP000002089">
    <property type="component" value="Segment"/>
</dbReference>
<accession>Q0E5W4</accession>
<proteinExistence type="predicted"/>
<dbReference type="InterPro" id="IPR024345">
    <property type="entry name" value="DNA_matur_Phage_T7-like"/>
</dbReference>
<keyword evidence="2" id="KW-1185">Reference proteome</keyword>
<organism evidence="1 2">
    <name type="scientific">Pseudomonas phage LKA1</name>
    <dbReference type="NCBI Taxonomy" id="386793"/>
    <lineage>
        <taxon>Viruses</taxon>
        <taxon>Duplodnaviria</taxon>
        <taxon>Heunggongvirae</taxon>
        <taxon>Uroviricota</taxon>
        <taxon>Caudoviricetes</taxon>
        <taxon>Autographivirales</taxon>
        <taxon>Autoscriptoviridae</taxon>
        <taxon>Stubburvirus</taxon>
        <taxon>Stubburvirus LKA1</taxon>
    </lineage>
</organism>
<gene>
    <name evidence="1" type="primary">gp50</name>
</gene>
<dbReference type="OrthoDB" id="18357at10239"/>
<protein>
    <submittedName>
        <fullName evidence="1">Putative DNA maturase A</fullName>
    </submittedName>
</protein>
<name>Q0E5W4_9CAUD</name>